<dbReference type="PANTHER" id="PTHR47199">
    <property type="entry name" value="PHOTOSYSTEM II STABILITY/ASSEMBLY FACTOR HCF136, CHLOROPLASTIC"/>
    <property type="match status" value="1"/>
</dbReference>
<evidence type="ECO:0000256" key="2">
    <source>
        <dbReference type="ARBA" id="ARBA00023276"/>
    </source>
</evidence>
<dbReference type="EMBL" id="CP042435">
    <property type="protein sequence ID" value="QEC67327.1"/>
    <property type="molecule type" value="Genomic_DNA"/>
</dbReference>
<evidence type="ECO:0000259" key="4">
    <source>
        <dbReference type="Pfam" id="PF14870"/>
    </source>
</evidence>
<dbReference type="AlphaFoldDB" id="A0A5B8V780"/>
<dbReference type="RefSeq" id="WP_147189134.1">
    <property type="nucleotide sequence ID" value="NZ_CP042435.1"/>
</dbReference>
<dbReference type="InterPro" id="IPR026444">
    <property type="entry name" value="Secre_tail"/>
</dbReference>
<dbReference type="Gene3D" id="2.130.10.10">
    <property type="entry name" value="YVTN repeat-like/Quinoprotein amine dehydrogenase"/>
    <property type="match status" value="1"/>
</dbReference>
<dbReference type="PANTHER" id="PTHR47199:SF2">
    <property type="entry name" value="PHOTOSYSTEM II STABILITY_ASSEMBLY FACTOR HCF136, CHLOROPLASTIC"/>
    <property type="match status" value="1"/>
</dbReference>
<evidence type="ECO:0000256" key="3">
    <source>
        <dbReference type="SAM" id="SignalP"/>
    </source>
</evidence>
<feature type="domain" description="Secretion system C-terminal sorting" evidence="5">
    <location>
        <begin position="349"/>
        <end position="427"/>
    </location>
</feature>
<keyword evidence="2" id="KW-0604">Photosystem II</keyword>
<evidence type="ECO:0000313" key="7">
    <source>
        <dbReference type="Proteomes" id="UP000321533"/>
    </source>
</evidence>
<dbReference type="OrthoDB" id="9757809at2"/>
<protein>
    <submittedName>
        <fullName evidence="6">T9SS type A sorting domain-containing protein</fullName>
    </submittedName>
</protein>
<feature type="signal peptide" evidence="3">
    <location>
        <begin position="1"/>
        <end position="20"/>
    </location>
</feature>
<name>A0A5B8V780_9BACT</name>
<keyword evidence="7" id="KW-1185">Reference proteome</keyword>
<dbReference type="CDD" id="cd15482">
    <property type="entry name" value="Sialidase_non-viral"/>
    <property type="match status" value="1"/>
</dbReference>
<sequence length="429" mass="47435">MKANLLMTMLCACAVSVCSAQWVQQTTPTQNNLKAISFYNNRIGFAVGDGGTVLRTKNGGQTWQQMTAPSKDNLTSVTLLDSGIVIVTTATWESSPLVYRSEDAGATWLKSVSDTRNFYAAKTPAQRLFSVSDHIYESDDAGKQWAPQHDLNNTSTYTYIGFADENTGMVAGNVSGAFTYSAEFVRSADGGKNWYNSFVYNFPNANGFSTMDFVNTDTVFMFTNFYNRYSPGDSCQLIMLYHFRLRPGISNLEWYFKTKTLVPGFRDRLNACKFFANGTAYTVGDNGIIYNSSNYGKSWKPEYTGKSILHGIYMISESTGYVVGDGGLIMKRDSVVKNTPIRQMLPVKLYPNPAHDKATVSFNLEKQSKISVQVTDASGNIVTTRPAIILEKGTQQIILPVASLQRGIYQVNLISEGVVVGNSRLIIVR</sequence>
<feature type="domain" description="Photosynthesis system II assembly factor Ycf48/Hcf136-like" evidence="4">
    <location>
        <begin position="18"/>
        <end position="146"/>
    </location>
</feature>
<keyword evidence="3" id="KW-0732">Signal</keyword>
<keyword evidence="1" id="KW-0602">Photosynthesis</keyword>
<feature type="chain" id="PRO_5022749337" evidence="3">
    <location>
        <begin position="21"/>
        <end position="429"/>
    </location>
</feature>
<gene>
    <name evidence="6" type="ORF">FRZ67_08470</name>
</gene>
<reference evidence="6 7" key="1">
    <citation type="journal article" date="2016" name="Int. J. Syst. Evol. Microbiol.">
        <title>Panacibacter ginsenosidivorans gen. nov., sp. nov., with ginsenoside converting activity isolated from soil of a ginseng field.</title>
        <authorList>
            <person name="Siddiqi M.Z."/>
            <person name="Muhammad Shafi S."/>
            <person name="Choi K.D."/>
            <person name="Im W.T."/>
        </authorList>
    </citation>
    <scope>NUCLEOTIDE SEQUENCE [LARGE SCALE GENOMIC DNA]</scope>
    <source>
        <strain evidence="6 7">Gsoil1550</strain>
    </source>
</reference>
<dbReference type="InterPro" id="IPR015943">
    <property type="entry name" value="WD40/YVTN_repeat-like_dom_sf"/>
</dbReference>
<dbReference type="Proteomes" id="UP000321533">
    <property type="component" value="Chromosome"/>
</dbReference>
<dbReference type="KEGG" id="pgin:FRZ67_08470"/>
<organism evidence="6 7">
    <name type="scientific">Panacibacter ginsenosidivorans</name>
    <dbReference type="NCBI Taxonomy" id="1813871"/>
    <lineage>
        <taxon>Bacteria</taxon>
        <taxon>Pseudomonadati</taxon>
        <taxon>Bacteroidota</taxon>
        <taxon>Chitinophagia</taxon>
        <taxon>Chitinophagales</taxon>
        <taxon>Chitinophagaceae</taxon>
        <taxon>Panacibacter</taxon>
    </lineage>
</organism>
<accession>A0A5B8V780</accession>
<evidence type="ECO:0000259" key="5">
    <source>
        <dbReference type="Pfam" id="PF18962"/>
    </source>
</evidence>
<dbReference type="Pfam" id="PF14870">
    <property type="entry name" value="PSII_BNR"/>
    <property type="match status" value="1"/>
</dbReference>
<evidence type="ECO:0000313" key="6">
    <source>
        <dbReference type="EMBL" id="QEC67327.1"/>
    </source>
</evidence>
<evidence type="ECO:0000256" key="1">
    <source>
        <dbReference type="ARBA" id="ARBA00022531"/>
    </source>
</evidence>
<proteinExistence type="predicted"/>
<dbReference type="SUPFAM" id="SSF110296">
    <property type="entry name" value="Oligoxyloglucan reducing end-specific cellobiohydrolase"/>
    <property type="match status" value="1"/>
</dbReference>
<dbReference type="GO" id="GO:0009523">
    <property type="term" value="C:photosystem II"/>
    <property type="evidence" value="ECO:0007669"/>
    <property type="project" value="UniProtKB-KW"/>
</dbReference>
<dbReference type="Pfam" id="PF18962">
    <property type="entry name" value="Por_Secre_tail"/>
    <property type="match status" value="1"/>
</dbReference>
<dbReference type="NCBIfam" id="TIGR04183">
    <property type="entry name" value="Por_Secre_tail"/>
    <property type="match status" value="1"/>
</dbReference>
<dbReference type="GO" id="GO:0015979">
    <property type="term" value="P:photosynthesis"/>
    <property type="evidence" value="ECO:0007669"/>
    <property type="project" value="UniProtKB-KW"/>
</dbReference>
<dbReference type="InterPro" id="IPR028203">
    <property type="entry name" value="PSII_CF48-like_dom"/>
</dbReference>